<keyword evidence="6 9" id="KW-0378">Hydrolase</keyword>
<dbReference type="RefSeq" id="XP_005780974.1">
    <property type="nucleotide sequence ID" value="XM_005780917.1"/>
</dbReference>
<evidence type="ECO:0000259" key="11">
    <source>
        <dbReference type="Pfam" id="PF21403"/>
    </source>
</evidence>
<feature type="region of interest" description="Disordered" evidence="10">
    <location>
        <begin position="66"/>
        <end position="152"/>
    </location>
</feature>
<keyword evidence="3" id="KW-0479">Metal-binding</keyword>
<dbReference type="RefSeq" id="XP_005768570.1">
    <property type="nucleotide sequence ID" value="XM_005768513.1"/>
</dbReference>
<dbReference type="GO" id="GO:0036503">
    <property type="term" value="P:ERAD pathway"/>
    <property type="evidence" value="ECO:0007669"/>
    <property type="project" value="TreeGrafter"/>
</dbReference>
<evidence type="ECO:0000256" key="5">
    <source>
        <dbReference type="ARBA" id="ARBA00022786"/>
    </source>
</evidence>
<dbReference type="Gene3D" id="3.90.70.80">
    <property type="match status" value="1"/>
</dbReference>
<dbReference type="CDD" id="cd22745">
    <property type="entry name" value="OTU_OTU1"/>
    <property type="match status" value="1"/>
</dbReference>
<evidence type="ECO:0000256" key="10">
    <source>
        <dbReference type="SAM" id="MobiDB-lite"/>
    </source>
</evidence>
<evidence type="ECO:0000256" key="8">
    <source>
        <dbReference type="ARBA" id="ARBA00022833"/>
    </source>
</evidence>
<organism evidence="13 14">
    <name type="scientific">Emiliania huxleyi (strain CCMP1516)</name>
    <dbReference type="NCBI Taxonomy" id="280463"/>
    <lineage>
        <taxon>Eukaryota</taxon>
        <taxon>Haptista</taxon>
        <taxon>Haptophyta</taxon>
        <taxon>Prymnesiophyceae</taxon>
        <taxon>Isochrysidales</taxon>
        <taxon>Noelaerhabdaceae</taxon>
        <taxon>Emiliania</taxon>
    </lineage>
</organism>
<name>A0A0D3JYG0_EMIH1</name>
<dbReference type="EnsemblProtists" id="EOD16141">
    <property type="protein sequence ID" value="EOD16141"/>
    <property type="gene ID" value="EMIHUDRAFT_119132"/>
</dbReference>
<evidence type="ECO:0000313" key="14">
    <source>
        <dbReference type="Proteomes" id="UP000013827"/>
    </source>
</evidence>
<feature type="domain" description="OTU1 Ubl" evidence="11">
    <location>
        <begin position="3"/>
        <end position="51"/>
    </location>
</feature>
<dbReference type="InterPro" id="IPR038765">
    <property type="entry name" value="Papain-like_cys_pep_sf"/>
</dbReference>
<dbReference type="PANTHER" id="PTHR13312:SF0">
    <property type="entry name" value="UBIQUITIN THIOESTERASE OTU1"/>
    <property type="match status" value="1"/>
</dbReference>
<dbReference type="EnsemblProtists" id="EOD28545">
    <property type="protein sequence ID" value="EOD28545"/>
    <property type="gene ID" value="EMIHUDRAFT_100007"/>
</dbReference>
<dbReference type="eggNOG" id="KOG3288">
    <property type="taxonomic scope" value="Eukaryota"/>
</dbReference>
<comment type="catalytic activity">
    <reaction evidence="1 9">
        <text>Thiol-dependent hydrolysis of ester, thioester, amide, peptide and isopeptide bonds formed by the C-terminal Gly of ubiquitin (a 76-residue protein attached to proteins as an intracellular targeting signal).</text>
        <dbReference type="EC" id="3.4.19.12"/>
    </reaction>
</comment>
<dbReference type="GO" id="GO:0030968">
    <property type="term" value="P:endoplasmic reticulum unfolded protein response"/>
    <property type="evidence" value="ECO:0007669"/>
    <property type="project" value="TreeGrafter"/>
</dbReference>
<dbReference type="Pfam" id="PF24560">
    <property type="entry name" value="zf-C2H2_OTU1_C"/>
    <property type="match status" value="1"/>
</dbReference>
<dbReference type="AlphaFoldDB" id="A0A0D3JYG0"/>
<evidence type="ECO:0000256" key="4">
    <source>
        <dbReference type="ARBA" id="ARBA00022771"/>
    </source>
</evidence>
<feature type="compositionally biased region" description="Pro residues" evidence="10">
    <location>
        <begin position="83"/>
        <end position="125"/>
    </location>
</feature>
<dbReference type="Proteomes" id="UP000013827">
    <property type="component" value="Unassembled WGS sequence"/>
</dbReference>
<evidence type="ECO:0000313" key="13">
    <source>
        <dbReference type="EnsemblProtists" id="EOD28545"/>
    </source>
</evidence>
<evidence type="ECO:0000256" key="7">
    <source>
        <dbReference type="ARBA" id="ARBA00022807"/>
    </source>
</evidence>
<evidence type="ECO:0000256" key="3">
    <source>
        <dbReference type="ARBA" id="ARBA00022723"/>
    </source>
</evidence>
<dbReference type="GO" id="GO:0005829">
    <property type="term" value="C:cytosol"/>
    <property type="evidence" value="ECO:0007669"/>
    <property type="project" value="TreeGrafter"/>
</dbReference>
<comment type="function">
    <text evidence="9">Hydrolase that can remove conjugated ubiquitin from proteins and may therefore play an important regulatory role at the level of protein turnover by preventing degradation.</text>
</comment>
<dbReference type="PaxDb" id="2903-EOD16141"/>
<reference evidence="14" key="1">
    <citation type="journal article" date="2013" name="Nature">
        <title>Pan genome of the phytoplankton Emiliania underpins its global distribution.</title>
        <authorList>
            <person name="Read B.A."/>
            <person name="Kegel J."/>
            <person name="Klute M.J."/>
            <person name="Kuo A."/>
            <person name="Lefebvre S.C."/>
            <person name="Maumus F."/>
            <person name="Mayer C."/>
            <person name="Miller J."/>
            <person name="Monier A."/>
            <person name="Salamov A."/>
            <person name="Young J."/>
            <person name="Aguilar M."/>
            <person name="Claverie J.M."/>
            <person name="Frickenhaus S."/>
            <person name="Gonzalez K."/>
            <person name="Herman E.K."/>
            <person name="Lin Y.C."/>
            <person name="Napier J."/>
            <person name="Ogata H."/>
            <person name="Sarno A.F."/>
            <person name="Shmutz J."/>
            <person name="Schroeder D."/>
            <person name="de Vargas C."/>
            <person name="Verret F."/>
            <person name="von Dassow P."/>
            <person name="Valentin K."/>
            <person name="Van de Peer Y."/>
            <person name="Wheeler G."/>
            <person name="Dacks J.B."/>
            <person name="Delwiche C.F."/>
            <person name="Dyhrman S.T."/>
            <person name="Glockner G."/>
            <person name="John U."/>
            <person name="Richards T."/>
            <person name="Worden A.Z."/>
            <person name="Zhang X."/>
            <person name="Grigoriev I.V."/>
            <person name="Allen A.E."/>
            <person name="Bidle K."/>
            <person name="Borodovsky M."/>
            <person name="Bowler C."/>
            <person name="Brownlee C."/>
            <person name="Cock J.M."/>
            <person name="Elias M."/>
            <person name="Gladyshev V.N."/>
            <person name="Groth M."/>
            <person name="Guda C."/>
            <person name="Hadaegh A."/>
            <person name="Iglesias-Rodriguez M.D."/>
            <person name="Jenkins J."/>
            <person name="Jones B.M."/>
            <person name="Lawson T."/>
            <person name="Leese F."/>
            <person name="Lindquist E."/>
            <person name="Lobanov A."/>
            <person name="Lomsadze A."/>
            <person name="Malik S.B."/>
            <person name="Marsh M.E."/>
            <person name="Mackinder L."/>
            <person name="Mock T."/>
            <person name="Mueller-Roeber B."/>
            <person name="Pagarete A."/>
            <person name="Parker M."/>
            <person name="Probert I."/>
            <person name="Quesneville H."/>
            <person name="Raines C."/>
            <person name="Rensing S.A."/>
            <person name="Riano-Pachon D.M."/>
            <person name="Richier S."/>
            <person name="Rokitta S."/>
            <person name="Shiraiwa Y."/>
            <person name="Soanes D.M."/>
            <person name="van der Giezen M."/>
            <person name="Wahlund T.M."/>
            <person name="Williams B."/>
            <person name="Wilson W."/>
            <person name="Wolfe G."/>
            <person name="Wurch L.L."/>
        </authorList>
    </citation>
    <scope>NUCLEOTIDE SEQUENCE</scope>
</reference>
<keyword evidence="5 9" id="KW-0833">Ubl conjugation pathway</keyword>
<comment type="subcellular location">
    <subcellularLocation>
        <location evidence="9">Cytoplasm</location>
    </subcellularLocation>
</comment>
<keyword evidence="7 9" id="KW-0788">Thiol protease</keyword>
<keyword evidence="9" id="KW-0963">Cytoplasm</keyword>
<sequence length="394" mass="40338">MIRLRLRGPGGLKNVAFESSATAAALLAEASQVAQSENGNIVILAGFPPAELKLDEADTRPLSALVQTGDTLTVKPATTAPPTTAPPATAPPATAPPATAPPATAPPATAPPATAPPATAPPATAPPALASTPAPAPVAPAPAPPPSDDDPELALALALSRGEVGAPAAPAAAVAAPAPPADGEDAVVRRVIPANNSCLFAALAYALEGGAASAQAKAPQLRELVAAAVRDGSAAGDDRYSEVMLGRPPDEYAAWILDAEHWGGATELDILSRHYATELCAIDVMSGRVDCFGQGAGHAQRAMLLYDGIHYDLLVRTLFDGAPEELDVTLFRPDDARALEQVKLVAAEARRNRTFTDTASFTLRCLVCQRGLKGQAEAVEHAQATGHANFSEYR</sequence>
<dbReference type="SUPFAM" id="SSF54001">
    <property type="entry name" value="Cysteine proteinases"/>
    <property type="match status" value="1"/>
</dbReference>
<dbReference type="PROSITE" id="PS50330">
    <property type="entry name" value="UIM"/>
    <property type="match status" value="1"/>
</dbReference>
<dbReference type="KEGG" id="ehx:EMIHUDRAFT_119132"/>
<evidence type="ECO:0000256" key="6">
    <source>
        <dbReference type="ARBA" id="ARBA00022801"/>
    </source>
</evidence>
<proteinExistence type="predicted"/>
<accession>A0A0D3JYG0</accession>
<dbReference type="STRING" id="2903.R1EPL0"/>
<evidence type="ECO:0000256" key="9">
    <source>
        <dbReference type="RuleBase" id="RU367104"/>
    </source>
</evidence>
<feature type="domain" description="OTU1-like C-terminal C2H2-type zinc finger" evidence="12">
    <location>
        <begin position="359"/>
        <end position="393"/>
    </location>
</feature>
<evidence type="ECO:0000259" key="12">
    <source>
        <dbReference type="Pfam" id="PF24560"/>
    </source>
</evidence>
<dbReference type="GO" id="GO:0016579">
    <property type="term" value="P:protein deubiquitination"/>
    <property type="evidence" value="ECO:0007669"/>
    <property type="project" value="TreeGrafter"/>
</dbReference>
<dbReference type="PANTHER" id="PTHR13312">
    <property type="entry name" value="HIV-INDUCED PROTEIN-7-LIKE PROTEASE"/>
    <property type="match status" value="1"/>
</dbReference>
<dbReference type="InterPro" id="IPR003903">
    <property type="entry name" value="UIM_dom"/>
</dbReference>
<feature type="compositionally biased region" description="Pro residues" evidence="10">
    <location>
        <begin position="134"/>
        <end position="146"/>
    </location>
</feature>
<evidence type="ECO:0000256" key="2">
    <source>
        <dbReference type="ARBA" id="ARBA00022670"/>
    </source>
</evidence>
<reference evidence="13" key="2">
    <citation type="submission" date="2024-10" db="UniProtKB">
        <authorList>
            <consortium name="EnsemblProtists"/>
        </authorList>
    </citation>
    <scope>IDENTIFICATION</scope>
</reference>
<keyword evidence="2" id="KW-0645">Protease</keyword>
<dbReference type="InterPro" id="IPR057766">
    <property type="entry name" value="Znf-C2H2_OTU1-like_C"/>
</dbReference>
<dbReference type="EC" id="3.4.19.12" evidence="9"/>
<dbReference type="GO" id="GO:0004843">
    <property type="term" value="F:cysteine-type deubiquitinase activity"/>
    <property type="evidence" value="ECO:0007669"/>
    <property type="project" value="UniProtKB-UniRule"/>
</dbReference>
<dbReference type="OMA" id="HQYTDLN"/>
<keyword evidence="14" id="KW-1185">Reference proteome</keyword>
<dbReference type="KEGG" id="ehx:EMIHUDRAFT_100007"/>
<dbReference type="GeneID" id="17274091"/>
<dbReference type="HOGENOM" id="CLU_049327_0_0_1"/>
<keyword evidence="4" id="KW-0863">Zinc-finger</keyword>
<protein>
    <recommendedName>
        <fullName evidence="9">Ubiquitin thioesterase OTU</fullName>
        <ecNumber evidence="9">3.4.19.12</ecNumber>
    </recommendedName>
</protein>
<dbReference type="Gene3D" id="3.10.20.90">
    <property type="entry name" value="Phosphatidylinositol 3-kinase Catalytic Subunit, Chain A, domain 1"/>
    <property type="match status" value="1"/>
</dbReference>
<dbReference type="InterPro" id="IPR048857">
    <property type="entry name" value="OTU1_Ubl"/>
</dbReference>
<dbReference type="Pfam" id="PF21403">
    <property type="entry name" value="OTU1_UBXL"/>
    <property type="match status" value="1"/>
</dbReference>
<keyword evidence="8" id="KW-0862">Zinc</keyword>
<dbReference type="GO" id="GO:0005634">
    <property type="term" value="C:nucleus"/>
    <property type="evidence" value="ECO:0007669"/>
    <property type="project" value="TreeGrafter"/>
</dbReference>
<dbReference type="GeneID" id="17262290"/>
<evidence type="ECO:0000256" key="1">
    <source>
        <dbReference type="ARBA" id="ARBA00000707"/>
    </source>
</evidence>